<comment type="caution">
    <text evidence="2">The sequence shown here is derived from an EMBL/GenBank/DDBJ whole genome shotgun (WGS) entry which is preliminary data.</text>
</comment>
<dbReference type="EMBL" id="JADIKM010000003">
    <property type="protein sequence ID" value="MFK2904372.1"/>
    <property type="molecule type" value="Genomic_DNA"/>
</dbReference>
<proteinExistence type="predicted"/>
<dbReference type="InterPro" id="IPR011473">
    <property type="entry name" value="DUF1579"/>
</dbReference>
<dbReference type="RefSeq" id="WP_404632832.1">
    <property type="nucleotide sequence ID" value="NZ_JADIKM010000003.1"/>
</dbReference>
<feature type="signal peptide" evidence="1">
    <location>
        <begin position="1"/>
        <end position="25"/>
    </location>
</feature>
<evidence type="ECO:0000313" key="2">
    <source>
        <dbReference type="EMBL" id="MFK2904372.1"/>
    </source>
</evidence>
<reference evidence="2 3" key="1">
    <citation type="submission" date="2020-10" db="EMBL/GenBank/DDBJ databases">
        <title>Phylogeny of dyella-like bacteria.</title>
        <authorList>
            <person name="Fu J."/>
        </authorList>
    </citation>
    <scope>NUCLEOTIDE SEQUENCE [LARGE SCALE GENOMIC DNA]</scope>
    <source>
        <strain evidence="2 3">Gsoil3046</strain>
    </source>
</reference>
<keyword evidence="3" id="KW-1185">Reference proteome</keyword>
<feature type="chain" id="PRO_5047149657" evidence="1">
    <location>
        <begin position="26"/>
        <end position="180"/>
    </location>
</feature>
<sequence>MKSRRVLLAITLSWLALSPWRVAVAAPVTDPEHRMLVTLVGDWAVKQSLWTTGNAAPKVDAGRATFSLVLDGHELQQKLTIDDGTGFEGLGYLGFDQVARQFFSTWMDVNFTGIVVAEGAFDPATRTYVLRGSMSAQGGKRIPVREVITVDGPDHFSYAYFETHGGNEALAVKLDYKRVN</sequence>
<evidence type="ECO:0000313" key="3">
    <source>
        <dbReference type="Proteomes" id="UP001620460"/>
    </source>
</evidence>
<dbReference type="Pfam" id="PF07617">
    <property type="entry name" value="DUF1579"/>
    <property type="match status" value="1"/>
</dbReference>
<evidence type="ECO:0000256" key="1">
    <source>
        <dbReference type="SAM" id="SignalP"/>
    </source>
</evidence>
<keyword evidence="1" id="KW-0732">Signal</keyword>
<name>A0ABW8JX65_9GAMM</name>
<protein>
    <submittedName>
        <fullName evidence="2">DUF1579 family protein</fullName>
    </submittedName>
</protein>
<dbReference type="Proteomes" id="UP001620460">
    <property type="component" value="Unassembled WGS sequence"/>
</dbReference>
<organism evidence="2 3">
    <name type="scientific">Dyella ginsengisoli</name>
    <dbReference type="NCBI Taxonomy" id="363848"/>
    <lineage>
        <taxon>Bacteria</taxon>
        <taxon>Pseudomonadati</taxon>
        <taxon>Pseudomonadota</taxon>
        <taxon>Gammaproteobacteria</taxon>
        <taxon>Lysobacterales</taxon>
        <taxon>Rhodanobacteraceae</taxon>
        <taxon>Dyella</taxon>
    </lineage>
</organism>
<accession>A0ABW8JX65</accession>
<gene>
    <name evidence="2" type="ORF">ISP17_10380</name>
</gene>